<reference evidence="2" key="1">
    <citation type="submission" date="2014-03" db="EMBL/GenBank/DDBJ databases">
        <title>The sialotranscriptome of Amblyomma triste, Amblyomma parvum and Amblyomma cajennense ticks, uncovered by 454-based RNA-seq.</title>
        <authorList>
            <person name="Garcia G.R."/>
            <person name="Gardinassi L.G."/>
            <person name="Ribeiro J.M."/>
            <person name="Anatriello E."/>
            <person name="Ferreira B.R."/>
            <person name="Moreira H.N."/>
            <person name="Mafra C."/>
            <person name="Olegario M.M."/>
            <person name="Szabo P.J."/>
            <person name="Miranda-Santos I.K."/>
            <person name="Maruyama S.R."/>
        </authorList>
    </citation>
    <scope>NUCLEOTIDE SEQUENCE</scope>
    <source>
        <strain evidence="2">Mato Grasso do Sul</strain>
        <tissue evidence="2">Salivary glands</tissue>
    </source>
</reference>
<organism evidence="2">
    <name type="scientific">Amblyomma triste</name>
    <name type="common">Neotropical tick</name>
    <dbReference type="NCBI Taxonomy" id="251400"/>
    <lineage>
        <taxon>Eukaryota</taxon>
        <taxon>Metazoa</taxon>
        <taxon>Ecdysozoa</taxon>
        <taxon>Arthropoda</taxon>
        <taxon>Chelicerata</taxon>
        <taxon>Arachnida</taxon>
        <taxon>Acari</taxon>
        <taxon>Parasitiformes</taxon>
        <taxon>Ixodida</taxon>
        <taxon>Ixodoidea</taxon>
        <taxon>Ixodidae</taxon>
        <taxon>Amblyomminae</taxon>
        <taxon>Amblyomma</taxon>
    </lineage>
</organism>
<sequence>MLFFFSIFVFLKPTCCIFLSSSLSVMFVARGKCTHCDMLLCVVYFTGAYRFLLKRPLVACKLYFSTICSRSRLAHLSRVLHLLTVHFMFEINTSFC</sequence>
<feature type="chain" id="PRO_5001521500" description="Secreted protein" evidence="1">
    <location>
        <begin position="17"/>
        <end position="96"/>
    </location>
</feature>
<proteinExistence type="evidence at transcript level"/>
<evidence type="ECO:0008006" key="3">
    <source>
        <dbReference type="Google" id="ProtNLM"/>
    </source>
</evidence>
<dbReference type="AlphaFoldDB" id="A0A023G1D0"/>
<feature type="signal peptide" evidence="1">
    <location>
        <begin position="1"/>
        <end position="16"/>
    </location>
</feature>
<dbReference type="EMBL" id="GBBM01007854">
    <property type="protein sequence ID" value="JAC27564.1"/>
    <property type="molecule type" value="mRNA"/>
</dbReference>
<protein>
    <recommendedName>
        <fullName evidence="3">Secreted protein</fullName>
    </recommendedName>
</protein>
<evidence type="ECO:0000256" key="1">
    <source>
        <dbReference type="SAM" id="SignalP"/>
    </source>
</evidence>
<accession>A0A023G1D0</accession>
<evidence type="ECO:0000313" key="2">
    <source>
        <dbReference type="EMBL" id="JAC27564.1"/>
    </source>
</evidence>
<keyword evidence="1" id="KW-0732">Signal</keyword>
<name>A0A023G1D0_AMBTT</name>